<feature type="signal peptide" evidence="1">
    <location>
        <begin position="1"/>
        <end position="20"/>
    </location>
</feature>
<sequence length="123" mass="12718">MHFTKSIAFVLLSAAGLATAQIVGTALLSEETPGSETFCSPACVTAGKYIGVSQAFYSDYGCGTIVSLTYDSTTVDAPICFVCAGCTGIPNSGAEPYSWIGSTVVMGDFEPTNPAPITVNWDI</sequence>
<dbReference type="Proteomes" id="UP000027195">
    <property type="component" value="Unassembled WGS sequence"/>
</dbReference>
<organism evidence="2 3">
    <name type="scientific">Botryobasidium botryosum (strain FD-172 SS1)</name>
    <dbReference type="NCBI Taxonomy" id="930990"/>
    <lineage>
        <taxon>Eukaryota</taxon>
        <taxon>Fungi</taxon>
        <taxon>Dikarya</taxon>
        <taxon>Basidiomycota</taxon>
        <taxon>Agaricomycotina</taxon>
        <taxon>Agaricomycetes</taxon>
        <taxon>Cantharellales</taxon>
        <taxon>Botryobasidiaceae</taxon>
        <taxon>Botryobasidium</taxon>
    </lineage>
</organism>
<dbReference type="InParanoid" id="A0A067MP25"/>
<evidence type="ECO:0000256" key="1">
    <source>
        <dbReference type="SAM" id="SignalP"/>
    </source>
</evidence>
<accession>A0A067MP25</accession>
<feature type="chain" id="PRO_5001644862" evidence="1">
    <location>
        <begin position="21"/>
        <end position="123"/>
    </location>
</feature>
<evidence type="ECO:0000313" key="3">
    <source>
        <dbReference type="Proteomes" id="UP000027195"/>
    </source>
</evidence>
<name>A0A067MP25_BOTB1</name>
<evidence type="ECO:0000313" key="2">
    <source>
        <dbReference type="EMBL" id="KDQ17299.1"/>
    </source>
</evidence>
<dbReference type="EMBL" id="KL198024">
    <property type="protein sequence ID" value="KDQ17299.1"/>
    <property type="molecule type" value="Genomic_DNA"/>
</dbReference>
<dbReference type="AlphaFoldDB" id="A0A067MP25"/>
<protein>
    <submittedName>
        <fullName evidence="2">Uncharacterized protein</fullName>
    </submittedName>
</protein>
<dbReference type="HOGENOM" id="CLU_169793_0_0_1"/>
<proteinExistence type="predicted"/>
<gene>
    <name evidence="2" type="ORF">BOTBODRAFT_172350</name>
</gene>
<keyword evidence="3" id="KW-1185">Reference proteome</keyword>
<reference evidence="3" key="1">
    <citation type="journal article" date="2014" name="Proc. Natl. Acad. Sci. U.S.A.">
        <title>Extensive sampling of basidiomycete genomes demonstrates inadequacy of the white-rot/brown-rot paradigm for wood decay fungi.</title>
        <authorList>
            <person name="Riley R."/>
            <person name="Salamov A.A."/>
            <person name="Brown D.W."/>
            <person name="Nagy L.G."/>
            <person name="Floudas D."/>
            <person name="Held B.W."/>
            <person name="Levasseur A."/>
            <person name="Lombard V."/>
            <person name="Morin E."/>
            <person name="Otillar R."/>
            <person name="Lindquist E.A."/>
            <person name="Sun H."/>
            <person name="LaButti K.M."/>
            <person name="Schmutz J."/>
            <person name="Jabbour D."/>
            <person name="Luo H."/>
            <person name="Baker S.E."/>
            <person name="Pisabarro A.G."/>
            <person name="Walton J.D."/>
            <person name="Blanchette R.A."/>
            <person name="Henrissat B."/>
            <person name="Martin F."/>
            <person name="Cullen D."/>
            <person name="Hibbett D.S."/>
            <person name="Grigoriev I.V."/>
        </authorList>
    </citation>
    <scope>NUCLEOTIDE SEQUENCE [LARGE SCALE GENOMIC DNA]</scope>
    <source>
        <strain evidence="3">FD-172 SS1</strain>
    </source>
</reference>
<keyword evidence="1" id="KW-0732">Signal</keyword>